<reference evidence="2 3" key="1">
    <citation type="submission" date="2020-01" db="EMBL/GenBank/DDBJ databases">
        <authorList>
            <person name="Gupta K D."/>
        </authorList>
    </citation>
    <scope>NUCLEOTIDE SEQUENCE [LARGE SCALE GENOMIC DNA]</scope>
</reference>
<evidence type="ECO:0000313" key="2">
    <source>
        <dbReference type="EMBL" id="CAA7268632.1"/>
    </source>
</evidence>
<sequence>MTMGKEDFISVPTPVFKSSWISKFSRCNFLLSDQLRLTPGSTTFFVRPFHLATYGIMEEPSILPSYISLVCLKPTCNDRISQEWGCRCHRGCGEFLKYCSEACQESDSQRHELLCGLTACAFEIVSVNSSSPSRRTFEVPSSFTFEELHWAIQYLMGWACDQDHELNFYSRVYRGAQHTHFSDEDVILKVAPKSVDDDDDDGVQDEHTVLLSDVFSPGGRFSGEVTNPNGEVAALVYTYDLGDCWEHEIKFMGLRPLSDSRPLLMSPSDILVEQSLNTMSDTLELDQLEPRNLVNFQDPDRWKVYMERMAEMSNQFAKMEIYEDDF</sequence>
<dbReference type="AlphaFoldDB" id="A0A8S0X6B2"/>
<dbReference type="Pfam" id="PF07929">
    <property type="entry name" value="PRiA4_ORF3"/>
    <property type="match status" value="1"/>
</dbReference>
<name>A0A8S0X6B2_CYCAE</name>
<keyword evidence="3" id="KW-1185">Reference proteome</keyword>
<feature type="domain" description="Plasmid pRiA4b Orf3-like" evidence="1">
    <location>
        <begin position="130"/>
        <end position="257"/>
    </location>
</feature>
<dbReference type="OrthoDB" id="407198at2759"/>
<organism evidence="2 3">
    <name type="scientific">Cyclocybe aegerita</name>
    <name type="common">Black poplar mushroom</name>
    <name type="synonym">Agrocybe aegerita</name>
    <dbReference type="NCBI Taxonomy" id="1973307"/>
    <lineage>
        <taxon>Eukaryota</taxon>
        <taxon>Fungi</taxon>
        <taxon>Dikarya</taxon>
        <taxon>Basidiomycota</taxon>
        <taxon>Agaricomycotina</taxon>
        <taxon>Agaricomycetes</taxon>
        <taxon>Agaricomycetidae</taxon>
        <taxon>Agaricales</taxon>
        <taxon>Agaricineae</taxon>
        <taxon>Bolbitiaceae</taxon>
        <taxon>Cyclocybe</taxon>
    </lineage>
</organism>
<proteinExistence type="predicted"/>
<dbReference type="EMBL" id="CACVBS010000068">
    <property type="protein sequence ID" value="CAA7268632.1"/>
    <property type="molecule type" value="Genomic_DNA"/>
</dbReference>
<accession>A0A8S0X6B2</accession>
<dbReference type="Proteomes" id="UP000467700">
    <property type="component" value="Unassembled WGS sequence"/>
</dbReference>
<protein>
    <recommendedName>
        <fullName evidence="1">Plasmid pRiA4b Orf3-like domain-containing protein</fullName>
    </recommendedName>
</protein>
<dbReference type="InterPro" id="IPR024047">
    <property type="entry name" value="MM3350-like_sf"/>
</dbReference>
<evidence type="ECO:0000259" key="1">
    <source>
        <dbReference type="Pfam" id="PF07929"/>
    </source>
</evidence>
<gene>
    <name evidence="2" type="ORF">AAE3_LOCUS10899</name>
</gene>
<dbReference type="Gene3D" id="3.10.290.30">
    <property type="entry name" value="MM3350-like"/>
    <property type="match status" value="1"/>
</dbReference>
<evidence type="ECO:0000313" key="3">
    <source>
        <dbReference type="Proteomes" id="UP000467700"/>
    </source>
</evidence>
<dbReference type="InterPro" id="IPR012912">
    <property type="entry name" value="Plasmid_pRiA4b_Orf3-like"/>
</dbReference>
<dbReference type="SUPFAM" id="SSF159941">
    <property type="entry name" value="MM3350-like"/>
    <property type="match status" value="1"/>
</dbReference>
<comment type="caution">
    <text evidence="2">The sequence shown here is derived from an EMBL/GenBank/DDBJ whole genome shotgun (WGS) entry which is preliminary data.</text>
</comment>